<accession>A0A3M7RU32</accession>
<dbReference type="AlphaFoldDB" id="A0A3M7RU32"/>
<sequence>MFMFVCKILPKLDIEIISKPFFSVSVKLIIILLDKRSPVWSPSLGFRIWIADKTKNLLITKKIVREIYSSAMPHGFYDPISGFSSFQEGLKII</sequence>
<dbReference type="Proteomes" id="UP000276133">
    <property type="component" value="Unassembled WGS sequence"/>
</dbReference>
<evidence type="ECO:0000313" key="1">
    <source>
        <dbReference type="EMBL" id="RNA27084.1"/>
    </source>
</evidence>
<reference evidence="1 2" key="1">
    <citation type="journal article" date="2018" name="Sci. Rep.">
        <title>Genomic signatures of local adaptation to the degree of environmental predictability in rotifers.</title>
        <authorList>
            <person name="Franch-Gras L."/>
            <person name="Hahn C."/>
            <person name="Garcia-Roger E.M."/>
            <person name="Carmona M.J."/>
            <person name="Serra M."/>
            <person name="Gomez A."/>
        </authorList>
    </citation>
    <scope>NUCLEOTIDE SEQUENCE [LARGE SCALE GENOMIC DNA]</scope>
    <source>
        <strain evidence="1">HYR1</strain>
    </source>
</reference>
<proteinExistence type="predicted"/>
<keyword evidence="2" id="KW-1185">Reference proteome</keyword>
<comment type="caution">
    <text evidence="1">The sequence shown here is derived from an EMBL/GenBank/DDBJ whole genome shotgun (WGS) entry which is preliminary data.</text>
</comment>
<protein>
    <submittedName>
        <fullName evidence="1">Uncharacterized protein</fullName>
    </submittedName>
</protein>
<organism evidence="1 2">
    <name type="scientific">Brachionus plicatilis</name>
    <name type="common">Marine rotifer</name>
    <name type="synonym">Brachionus muelleri</name>
    <dbReference type="NCBI Taxonomy" id="10195"/>
    <lineage>
        <taxon>Eukaryota</taxon>
        <taxon>Metazoa</taxon>
        <taxon>Spiralia</taxon>
        <taxon>Gnathifera</taxon>
        <taxon>Rotifera</taxon>
        <taxon>Eurotatoria</taxon>
        <taxon>Monogononta</taxon>
        <taxon>Pseudotrocha</taxon>
        <taxon>Ploima</taxon>
        <taxon>Brachionidae</taxon>
        <taxon>Brachionus</taxon>
    </lineage>
</organism>
<evidence type="ECO:0000313" key="2">
    <source>
        <dbReference type="Proteomes" id="UP000276133"/>
    </source>
</evidence>
<gene>
    <name evidence="1" type="ORF">BpHYR1_001960</name>
</gene>
<name>A0A3M7RU32_BRAPC</name>
<dbReference type="EMBL" id="REGN01002603">
    <property type="protein sequence ID" value="RNA27084.1"/>
    <property type="molecule type" value="Genomic_DNA"/>
</dbReference>